<name>A0ABU2YI70_9FLAO</name>
<sequence length="164" mass="18860">MVLISLYSYAQEIPQNEEDNFWRNVQFGGGLGLSFANGFFSATVAPQGVYNFNERFGLGIGLNATVNSQKNRFKSTILGGSIIGLYNPLREIQLSTEFEQLNVNRNFDENFVSNIDDNFWNSALFIGVGYRTNNVIFGIRYDVLYDEEKSIYAEPWLPFIRFWF</sequence>
<organism evidence="1 2">
    <name type="scientific">Microcosmobacter mediterraneus</name>
    <dbReference type="NCBI Taxonomy" id="3075607"/>
    <lineage>
        <taxon>Bacteria</taxon>
        <taxon>Pseudomonadati</taxon>
        <taxon>Bacteroidota</taxon>
        <taxon>Flavobacteriia</taxon>
        <taxon>Flavobacteriales</taxon>
        <taxon>Flavobacteriaceae</taxon>
        <taxon>Microcosmobacter</taxon>
    </lineage>
</organism>
<keyword evidence="2" id="KW-1185">Reference proteome</keyword>
<dbReference type="Proteomes" id="UP001259492">
    <property type="component" value="Unassembled WGS sequence"/>
</dbReference>
<evidence type="ECO:0000313" key="2">
    <source>
        <dbReference type="Proteomes" id="UP001259492"/>
    </source>
</evidence>
<accession>A0ABU2YI70</accession>
<proteinExistence type="predicted"/>
<dbReference type="RefSeq" id="WP_311426645.1">
    <property type="nucleotide sequence ID" value="NZ_JAVRIA010000002.1"/>
</dbReference>
<protein>
    <submittedName>
        <fullName evidence="1">Alpha-ketoglutarate decarboxylase</fullName>
    </submittedName>
</protein>
<reference evidence="1 2" key="1">
    <citation type="submission" date="2023-09" db="EMBL/GenBank/DDBJ databases">
        <authorList>
            <person name="Rey-Velasco X."/>
        </authorList>
    </citation>
    <scope>NUCLEOTIDE SEQUENCE [LARGE SCALE GENOMIC DNA]</scope>
    <source>
        <strain evidence="1 2">W332</strain>
    </source>
</reference>
<dbReference type="EMBL" id="JAVRIA010000002">
    <property type="protein sequence ID" value="MDT0557871.1"/>
    <property type="molecule type" value="Genomic_DNA"/>
</dbReference>
<evidence type="ECO:0000313" key="1">
    <source>
        <dbReference type="EMBL" id="MDT0557871.1"/>
    </source>
</evidence>
<comment type="caution">
    <text evidence="1">The sequence shown here is derived from an EMBL/GenBank/DDBJ whole genome shotgun (WGS) entry which is preliminary data.</text>
</comment>
<gene>
    <name evidence="1" type="ORF">RM697_04390</name>
</gene>